<evidence type="ECO:0000256" key="1">
    <source>
        <dbReference type="SAM" id="MobiDB-lite"/>
    </source>
</evidence>
<dbReference type="EMBL" id="CAJVQB010117673">
    <property type="protein sequence ID" value="CAG8852911.1"/>
    <property type="molecule type" value="Genomic_DNA"/>
</dbReference>
<feature type="non-terminal residue" evidence="2">
    <location>
        <position position="1"/>
    </location>
</feature>
<feature type="region of interest" description="Disordered" evidence="1">
    <location>
        <begin position="167"/>
        <end position="186"/>
    </location>
</feature>
<proteinExistence type="predicted"/>
<accession>A0ABN7XEN6</accession>
<protein>
    <submittedName>
        <fullName evidence="2">9808_t:CDS:1</fullName>
    </submittedName>
</protein>
<feature type="non-terminal residue" evidence="2">
    <location>
        <position position="251"/>
    </location>
</feature>
<name>A0ABN7XEN6_GIGMA</name>
<reference evidence="2 3" key="1">
    <citation type="submission" date="2021-06" db="EMBL/GenBank/DDBJ databases">
        <authorList>
            <person name="Kallberg Y."/>
            <person name="Tangrot J."/>
            <person name="Rosling A."/>
        </authorList>
    </citation>
    <scope>NUCLEOTIDE SEQUENCE [LARGE SCALE GENOMIC DNA]</scope>
    <source>
        <strain evidence="2 3">120-4 pot B 10/14</strain>
    </source>
</reference>
<dbReference type="Proteomes" id="UP000789901">
    <property type="component" value="Unassembled WGS sequence"/>
</dbReference>
<evidence type="ECO:0000313" key="3">
    <source>
        <dbReference type="Proteomes" id="UP000789901"/>
    </source>
</evidence>
<organism evidence="2 3">
    <name type="scientific">Gigaspora margarita</name>
    <dbReference type="NCBI Taxonomy" id="4874"/>
    <lineage>
        <taxon>Eukaryota</taxon>
        <taxon>Fungi</taxon>
        <taxon>Fungi incertae sedis</taxon>
        <taxon>Mucoromycota</taxon>
        <taxon>Glomeromycotina</taxon>
        <taxon>Glomeromycetes</taxon>
        <taxon>Diversisporales</taxon>
        <taxon>Gigasporaceae</taxon>
        <taxon>Gigaspora</taxon>
    </lineage>
</organism>
<gene>
    <name evidence="2" type="ORF">GMARGA_LOCUS41732</name>
</gene>
<keyword evidence="3" id="KW-1185">Reference proteome</keyword>
<evidence type="ECO:0000313" key="2">
    <source>
        <dbReference type="EMBL" id="CAG8852911.1"/>
    </source>
</evidence>
<comment type="caution">
    <text evidence="2">The sequence shown here is derived from an EMBL/GenBank/DDBJ whole genome shotgun (WGS) entry which is preliminary data.</text>
</comment>
<sequence length="251" mass="28766">MSELRLQETQGSCSTRYPLQEVCWQDNIQTNGQRIIDDYLNIYVTRLIGKQKKQYLYKILQLGFYPQQVKRTQQSGYPIPNEYIVGVKVNGVDLIAKTQYNSFGEVVYTITWDSCNEKNQSVSSNKSASNASALFLQGHNNSQFSGIILFGFDLECLERRRNQNQPVFKTQSRKKPFHELQSESQKNKRLKALASDICNGIESTIQSHNFHDTVLKSIELNINNLQVNFQNLESENSQSNQFLDSVVCACD</sequence>